<protein>
    <submittedName>
        <fullName evidence="4">Transcriptional regulator</fullName>
    </submittedName>
</protein>
<dbReference type="InterPro" id="IPR036390">
    <property type="entry name" value="WH_DNA-bd_sf"/>
</dbReference>
<proteinExistence type="predicted"/>
<evidence type="ECO:0000256" key="1">
    <source>
        <dbReference type="SAM" id="MobiDB-lite"/>
    </source>
</evidence>
<sequence length="224" mass="24015">MAHVILGLLLLAPQSLYGLIKSFEAGVALFYSASSGSIKRALDTLLGKGLIEVASTEPGGRGKKVYRATEAGRREFHRWMAGELSGADLETAALPRLFFLGLLDPAERAPVLRRMRERAAADLSNLTALKKQLDAMEVPAEFRDVAAYQRATLDYGIASGRHALTWFSDLADRGGPPDGCAAPRSGRGGESAAGHEAGIVDPGEGDDRESFPVPVAERQVRDER</sequence>
<gene>
    <name evidence="4" type="ORF">Vlu01_42190</name>
</gene>
<dbReference type="InterPro" id="IPR036388">
    <property type="entry name" value="WH-like_DNA-bd_sf"/>
</dbReference>
<accession>A0ABQ4J0B7</accession>
<feature type="domain" description="Transcription regulator PadR N-terminal" evidence="2">
    <location>
        <begin position="5"/>
        <end position="77"/>
    </location>
</feature>
<evidence type="ECO:0000313" key="5">
    <source>
        <dbReference type="Proteomes" id="UP000643165"/>
    </source>
</evidence>
<dbReference type="EMBL" id="BOPB01000026">
    <property type="protein sequence ID" value="GIJ23595.1"/>
    <property type="molecule type" value="Genomic_DNA"/>
</dbReference>
<feature type="region of interest" description="Disordered" evidence="1">
    <location>
        <begin position="175"/>
        <end position="224"/>
    </location>
</feature>
<comment type="caution">
    <text evidence="4">The sequence shown here is derived from an EMBL/GenBank/DDBJ whole genome shotgun (WGS) entry which is preliminary data.</text>
</comment>
<evidence type="ECO:0000313" key="4">
    <source>
        <dbReference type="EMBL" id="GIJ23595.1"/>
    </source>
</evidence>
<feature type="domain" description="Transcription regulator PadR C-terminal" evidence="3">
    <location>
        <begin position="96"/>
        <end position="169"/>
    </location>
</feature>
<dbReference type="PANTHER" id="PTHR43252">
    <property type="entry name" value="TRANSCRIPTIONAL REGULATOR YQJI"/>
    <property type="match status" value="1"/>
</dbReference>
<dbReference type="SUPFAM" id="SSF46785">
    <property type="entry name" value="Winged helix' DNA-binding domain"/>
    <property type="match status" value="1"/>
</dbReference>
<dbReference type="Pfam" id="PF03551">
    <property type="entry name" value="PadR"/>
    <property type="match status" value="1"/>
</dbReference>
<name>A0ABQ4J0B7_9ACTN</name>
<evidence type="ECO:0000259" key="2">
    <source>
        <dbReference type="Pfam" id="PF03551"/>
    </source>
</evidence>
<dbReference type="Gene3D" id="1.10.10.10">
    <property type="entry name" value="Winged helix-like DNA-binding domain superfamily/Winged helix DNA-binding domain"/>
    <property type="match status" value="1"/>
</dbReference>
<organism evidence="4 5">
    <name type="scientific">Micromonospora lutea</name>
    <dbReference type="NCBI Taxonomy" id="419825"/>
    <lineage>
        <taxon>Bacteria</taxon>
        <taxon>Bacillati</taxon>
        <taxon>Actinomycetota</taxon>
        <taxon>Actinomycetes</taxon>
        <taxon>Micromonosporales</taxon>
        <taxon>Micromonosporaceae</taxon>
        <taxon>Micromonospora</taxon>
    </lineage>
</organism>
<dbReference type="RefSeq" id="WP_204002266.1">
    <property type="nucleotide sequence ID" value="NZ_BOPB01000026.1"/>
</dbReference>
<keyword evidence="5" id="KW-1185">Reference proteome</keyword>
<dbReference type="InterPro" id="IPR005149">
    <property type="entry name" value="Tscrpt_reg_PadR_N"/>
</dbReference>
<evidence type="ECO:0000259" key="3">
    <source>
        <dbReference type="Pfam" id="PF10400"/>
    </source>
</evidence>
<dbReference type="InterPro" id="IPR018309">
    <property type="entry name" value="Tscrpt_reg_PadR_C"/>
</dbReference>
<reference evidence="4 5" key="1">
    <citation type="submission" date="2021-01" db="EMBL/GenBank/DDBJ databases">
        <title>Whole genome shotgun sequence of Verrucosispora lutea NBRC 106530.</title>
        <authorList>
            <person name="Komaki H."/>
            <person name="Tamura T."/>
        </authorList>
    </citation>
    <scope>NUCLEOTIDE SEQUENCE [LARGE SCALE GENOMIC DNA]</scope>
    <source>
        <strain evidence="4 5">NBRC 106530</strain>
    </source>
</reference>
<dbReference type="Proteomes" id="UP000643165">
    <property type="component" value="Unassembled WGS sequence"/>
</dbReference>
<dbReference type="PANTHER" id="PTHR43252:SF2">
    <property type="entry name" value="TRANSCRIPTION REGULATOR, PADR-LIKE FAMILY"/>
    <property type="match status" value="1"/>
</dbReference>
<dbReference type="Pfam" id="PF10400">
    <property type="entry name" value="Vir_act_alpha_C"/>
    <property type="match status" value="1"/>
</dbReference>